<evidence type="ECO:0000259" key="2">
    <source>
        <dbReference type="Pfam" id="PF26616"/>
    </source>
</evidence>
<feature type="transmembrane region" description="Helical" evidence="1">
    <location>
        <begin position="484"/>
        <end position="505"/>
    </location>
</feature>
<feature type="domain" description="CorA-like transporter" evidence="2">
    <location>
        <begin position="126"/>
        <end position="301"/>
    </location>
</feature>
<dbReference type="EMBL" id="LVCJ01000041">
    <property type="protein sequence ID" value="OAL34190.1"/>
    <property type="molecule type" value="Genomic_DNA"/>
</dbReference>
<dbReference type="Pfam" id="PF26616">
    <property type="entry name" value="CorA-like"/>
    <property type="match status" value="1"/>
</dbReference>
<keyword evidence="1" id="KW-1133">Transmembrane helix</keyword>
<dbReference type="InterPro" id="IPR058257">
    <property type="entry name" value="CorA-like_dom"/>
</dbReference>
<dbReference type="Proteomes" id="UP000185904">
    <property type="component" value="Unassembled WGS sequence"/>
</dbReference>
<reference evidence="3 4" key="1">
    <citation type="submission" date="2016-03" db="EMBL/GenBank/DDBJ databases">
        <title>The draft genome sequence of Fonsecaea nubica causative agent of cutaneous subcutaneous infection in human host.</title>
        <authorList>
            <person name="Costa F."/>
            <person name="Sybren D.H."/>
            <person name="Raittz R.T."/>
            <person name="Weiss V.A."/>
            <person name="Leao A.C."/>
            <person name="Gomes R."/>
            <person name="De Souza E.M."/>
            <person name="Pedrosa F.O."/>
            <person name="Steffens M.B."/>
            <person name="Bombassaro A."/>
            <person name="Tadra-Sfeir M.Z."/>
            <person name="Moreno L.F."/>
            <person name="Najafzadeh M.J."/>
            <person name="Felipe M.S."/>
            <person name="Teixeira M."/>
            <person name="Sun J."/>
            <person name="Xi L."/>
            <person name="Castro M.A."/>
            <person name="Vicente V.A."/>
        </authorList>
    </citation>
    <scope>NUCLEOTIDE SEQUENCE [LARGE SCALE GENOMIC DNA]</scope>
    <source>
        <strain evidence="3 4">CBS 269.64</strain>
    </source>
</reference>
<keyword evidence="1" id="KW-0472">Membrane</keyword>
<dbReference type="Gene3D" id="1.20.58.340">
    <property type="entry name" value="Magnesium transport protein CorA, transmembrane region"/>
    <property type="match status" value="1"/>
</dbReference>
<gene>
    <name evidence="3" type="ORF">AYO20_06445</name>
</gene>
<keyword evidence="4" id="KW-1185">Reference proteome</keyword>
<keyword evidence="1" id="KW-0812">Transmembrane</keyword>
<organism evidence="3 4">
    <name type="scientific">Fonsecaea nubica</name>
    <dbReference type="NCBI Taxonomy" id="856822"/>
    <lineage>
        <taxon>Eukaryota</taxon>
        <taxon>Fungi</taxon>
        <taxon>Dikarya</taxon>
        <taxon>Ascomycota</taxon>
        <taxon>Pezizomycotina</taxon>
        <taxon>Eurotiomycetes</taxon>
        <taxon>Chaetothyriomycetidae</taxon>
        <taxon>Chaetothyriales</taxon>
        <taxon>Herpotrichiellaceae</taxon>
        <taxon>Fonsecaea</taxon>
    </lineage>
</organism>
<accession>A0A178CWD9</accession>
<dbReference type="OrthoDB" id="5396681at2759"/>
<evidence type="ECO:0000313" key="4">
    <source>
        <dbReference type="Proteomes" id="UP000185904"/>
    </source>
</evidence>
<dbReference type="GeneID" id="34589859"/>
<comment type="caution">
    <text evidence="3">The sequence shown here is derived from an EMBL/GenBank/DDBJ whole genome shotgun (WGS) entry which is preliminary data.</text>
</comment>
<dbReference type="AlphaFoldDB" id="A0A178CWD9"/>
<evidence type="ECO:0000313" key="3">
    <source>
        <dbReference type="EMBL" id="OAL34190.1"/>
    </source>
</evidence>
<name>A0A178CWD9_9EURO</name>
<evidence type="ECO:0000256" key="1">
    <source>
        <dbReference type="SAM" id="Phobius"/>
    </source>
</evidence>
<proteinExistence type="predicted"/>
<sequence length="529" mass="59050">MDEKLLPWPAPDSALTRQSVLLGSSIDETQRAFDDAAPGIFLPADSGPECFRVQVGEVDDTGFRTCLLQNDHAVAEFLRVSDWMSAVAVAVACTRGLDVDKLPTQKASREIEINTANNDSWTDAVPTSPKSTFFLLNPTFGWGHLLLSEASMRSILRHVRVFPAFLKHLTAFGEKDFARDEGFAAYDIAEHVDRLGRRQGLETCFLWKYVQRDDGNAQHPWTIRHALVYQNFSCTTQTSTHILVRAPTQLTNRLKHNFTASPESRAATAAEWLSLQTVLISSGTEDWRHALNYYDGQITKLFDVLVMFSIETDAASDSKKVQQCISSMKDLTHLVDQLLRISHVLTLNSTIIHCMTNAARRYETVERRDGFLDLAESVQLEYDFLRRLAESLLARGNNLSRQLQDIIAFRNSELNNRIATATSASTGAVVELTSKSSHEARIVKVLTIVALIYVPASFAADFLQMGYVSVDQDRNFHIVASMEVWLWVIIAFPLILLALSVLLVCEVLGRRKVAQGAATSNTPVFTNIV</sequence>
<dbReference type="RefSeq" id="XP_022499202.1">
    <property type="nucleotide sequence ID" value="XM_022644735.1"/>
</dbReference>
<protein>
    <recommendedName>
        <fullName evidence="2">CorA-like transporter domain-containing protein</fullName>
    </recommendedName>
</protein>